<feature type="transmembrane region" description="Helical" evidence="10">
    <location>
        <begin position="214"/>
        <end position="238"/>
    </location>
</feature>
<dbReference type="InterPro" id="IPR001594">
    <property type="entry name" value="Palmitoyltrfase_DHHC"/>
</dbReference>
<dbReference type="GO" id="GO:0019706">
    <property type="term" value="F:protein-cysteine S-palmitoyltransferase activity"/>
    <property type="evidence" value="ECO:0007669"/>
    <property type="project" value="UniProtKB-EC"/>
</dbReference>
<evidence type="ECO:0000256" key="9">
    <source>
        <dbReference type="ARBA" id="ARBA00048048"/>
    </source>
</evidence>
<feature type="compositionally biased region" description="Polar residues" evidence="11">
    <location>
        <begin position="471"/>
        <end position="496"/>
    </location>
</feature>
<evidence type="ECO:0000256" key="2">
    <source>
        <dbReference type="ARBA" id="ARBA00022679"/>
    </source>
</evidence>
<feature type="domain" description="Palmitoyltransferase DHHC" evidence="12">
    <location>
        <begin position="126"/>
        <end position="251"/>
    </location>
</feature>
<dbReference type="EC" id="2.3.1.225" evidence="10"/>
<keyword evidence="4 10" id="KW-1133">Transmembrane helix</keyword>
<protein>
    <recommendedName>
        <fullName evidence="10">Palmitoyltransferase</fullName>
        <ecNumber evidence="10">2.3.1.225</ecNumber>
    </recommendedName>
</protein>
<evidence type="ECO:0000313" key="14">
    <source>
        <dbReference type="Proteomes" id="UP000799772"/>
    </source>
</evidence>
<dbReference type="EMBL" id="ML978122">
    <property type="protein sequence ID" value="KAF2102696.1"/>
    <property type="molecule type" value="Genomic_DNA"/>
</dbReference>
<evidence type="ECO:0000256" key="6">
    <source>
        <dbReference type="ARBA" id="ARBA00023139"/>
    </source>
</evidence>
<gene>
    <name evidence="13" type="ORF">NA57DRAFT_33317</name>
</gene>
<feature type="transmembrane region" description="Helical" evidence="10">
    <location>
        <begin position="63"/>
        <end position="81"/>
    </location>
</feature>
<keyword evidence="5 10" id="KW-0472">Membrane</keyword>
<dbReference type="PANTHER" id="PTHR12246">
    <property type="entry name" value="PALMITOYLTRANSFERASE ZDHHC16"/>
    <property type="match status" value="1"/>
</dbReference>
<dbReference type="AlphaFoldDB" id="A0A9P4IJD5"/>
<feature type="transmembrane region" description="Helical" evidence="10">
    <location>
        <begin position="173"/>
        <end position="194"/>
    </location>
</feature>
<evidence type="ECO:0000256" key="8">
    <source>
        <dbReference type="ARBA" id="ARBA00023315"/>
    </source>
</evidence>
<keyword evidence="8 10" id="KW-0012">Acyltransferase</keyword>
<name>A0A9P4IJD5_9PEZI</name>
<dbReference type="PROSITE" id="PS50216">
    <property type="entry name" value="DHHC"/>
    <property type="match status" value="1"/>
</dbReference>
<keyword evidence="2 10" id="KW-0808">Transferase</keyword>
<comment type="similarity">
    <text evidence="10">Belongs to the DHHC palmitoyltransferase family.</text>
</comment>
<dbReference type="GO" id="GO:0016020">
    <property type="term" value="C:membrane"/>
    <property type="evidence" value="ECO:0007669"/>
    <property type="project" value="UniProtKB-SubCell"/>
</dbReference>
<comment type="catalytic activity">
    <reaction evidence="9 10">
        <text>L-cysteinyl-[protein] + hexadecanoyl-CoA = S-hexadecanoyl-L-cysteinyl-[protein] + CoA</text>
        <dbReference type="Rhea" id="RHEA:36683"/>
        <dbReference type="Rhea" id="RHEA-COMP:10131"/>
        <dbReference type="Rhea" id="RHEA-COMP:11032"/>
        <dbReference type="ChEBI" id="CHEBI:29950"/>
        <dbReference type="ChEBI" id="CHEBI:57287"/>
        <dbReference type="ChEBI" id="CHEBI:57379"/>
        <dbReference type="ChEBI" id="CHEBI:74151"/>
        <dbReference type="EC" id="2.3.1.225"/>
    </reaction>
</comment>
<keyword evidence="3 10" id="KW-0812">Transmembrane</keyword>
<evidence type="ECO:0000259" key="12">
    <source>
        <dbReference type="Pfam" id="PF01529"/>
    </source>
</evidence>
<comment type="domain">
    <text evidence="10">The DHHC domain is required for palmitoyltransferase activity.</text>
</comment>
<evidence type="ECO:0000256" key="11">
    <source>
        <dbReference type="SAM" id="MobiDB-lite"/>
    </source>
</evidence>
<feature type="region of interest" description="Disordered" evidence="11">
    <location>
        <begin position="305"/>
        <end position="338"/>
    </location>
</feature>
<dbReference type="Pfam" id="PF01529">
    <property type="entry name" value="DHHC"/>
    <property type="match status" value="1"/>
</dbReference>
<dbReference type="OrthoDB" id="302728at2759"/>
<organism evidence="13 14">
    <name type="scientific">Rhizodiscina lignyota</name>
    <dbReference type="NCBI Taxonomy" id="1504668"/>
    <lineage>
        <taxon>Eukaryota</taxon>
        <taxon>Fungi</taxon>
        <taxon>Dikarya</taxon>
        <taxon>Ascomycota</taxon>
        <taxon>Pezizomycotina</taxon>
        <taxon>Dothideomycetes</taxon>
        <taxon>Pleosporomycetidae</taxon>
        <taxon>Aulographales</taxon>
        <taxon>Rhizodiscinaceae</taxon>
        <taxon>Rhizodiscina</taxon>
    </lineage>
</organism>
<evidence type="ECO:0000256" key="5">
    <source>
        <dbReference type="ARBA" id="ARBA00023136"/>
    </source>
</evidence>
<feature type="transmembrane region" description="Helical" evidence="10">
    <location>
        <begin position="26"/>
        <end position="51"/>
    </location>
</feature>
<comment type="subcellular location">
    <subcellularLocation>
        <location evidence="1">Membrane</location>
        <topology evidence="1">Multi-pass membrane protein</topology>
    </subcellularLocation>
</comment>
<proteinExistence type="inferred from homology"/>
<feature type="region of interest" description="Disordered" evidence="11">
    <location>
        <begin position="449"/>
        <end position="536"/>
    </location>
</feature>
<evidence type="ECO:0000256" key="1">
    <source>
        <dbReference type="ARBA" id="ARBA00004141"/>
    </source>
</evidence>
<evidence type="ECO:0000256" key="4">
    <source>
        <dbReference type="ARBA" id="ARBA00022989"/>
    </source>
</evidence>
<feature type="compositionally biased region" description="Polar residues" evidence="11">
    <location>
        <begin position="325"/>
        <end position="338"/>
    </location>
</feature>
<evidence type="ECO:0000256" key="10">
    <source>
        <dbReference type="RuleBase" id="RU079119"/>
    </source>
</evidence>
<evidence type="ECO:0000313" key="13">
    <source>
        <dbReference type="EMBL" id="KAF2102696.1"/>
    </source>
</evidence>
<evidence type="ECO:0000256" key="3">
    <source>
        <dbReference type="ARBA" id="ARBA00022692"/>
    </source>
</evidence>
<keyword evidence="7" id="KW-0449">Lipoprotein</keyword>
<sequence>MATLGSPSPPSSPSHRRRPKAWARKVERFCCGIITYFPLTFIYGLTSWAAWVEVGIGLRPEKALWTGYFSSFLGLALYLLLNSSYTIAVFTDPGSPLNTKDGYSHLATEESGNHPYTSFTVKSTGDIRFCKKCECKKPDRTHHCSTCKRCVLKMDHHCPWLATCVGLHNYKPFLLFLIYTCLFCWLCFAATASWLWSEVLSDNQFTETLMPVNYILLCVLSGIIGLVLTGFTGWHIWLASVGRTTIESLEKTRYLAPLRHSMQEQYDAQRHSINGFAGSNGYAYGNGRPSISDQLREIHANALPGVTRPEEGEERSSPAPHFDQHYSSPAHSSLRQTYDNYESRERGRYEDYLDEQDSNAMPNAFDLGLRRNLLHIFGEKWWLWWLPVCNTTGDGWSWEASPKWLEAREKIASQREARIQEQALQGQRWGNDYASSPTMNGAGRFYDQQQGMLGGYNRPARPPQRHHDNATPLQTLSRTGSPAQHSGSRANPTENWNDVPEDFLNAGARRPPDRPSSRNRIRRKDEQWQSWGDGGG</sequence>
<dbReference type="InterPro" id="IPR039859">
    <property type="entry name" value="PFA4/ZDH16/20/ERF2-like"/>
</dbReference>
<keyword evidence="14" id="KW-1185">Reference proteome</keyword>
<accession>A0A9P4IJD5</accession>
<comment type="caution">
    <text evidence="13">The sequence shown here is derived from an EMBL/GenBank/DDBJ whole genome shotgun (WGS) entry which is preliminary data.</text>
</comment>
<keyword evidence="6" id="KW-0564">Palmitate</keyword>
<evidence type="ECO:0000256" key="7">
    <source>
        <dbReference type="ARBA" id="ARBA00023288"/>
    </source>
</evidence>
<reference evidence="13" key="1">
    <citation type="journal article" date="2020" name="Stud. Mycol.">
        <title>101 Dothideomycetes genomes: a test case for predicting lifestyles and emergence of pathogens.</title>
        <authorList>
            <person name="Haridas S."/>
            <person name="Albert R."/>
            <person name="Binder M."/>
            <person name="Bloem J."/>
            <person name="Labutti K."/>
            <person name="Salamov A."/>
            <person name="Andreopoulos B."/>
            <person name="Baker S."/>
            <person name="Barry K."/>
            <person name="Bills G."/>
            <person name="Bluhm B."/>
            <person name="Cannon C."/>
            <person name="Castanera R."/>
            <person name="Culley D."/>
            <person name="Daum C."/>
            <person name="Ezra D."/>
            <person name="Gonzalez J."/>
            <person name="Henrissat B."/>
            <person name="Kuo A."/>
            <person name="Liang C."/>
            <person name="Lipzen A."/>
            <person name="Lutzoni F."/>
            <person name="Magnuson J."/>
            <person name="Mondo S."/>
            <person name="Nolan M."/>
            <person name="Ohm R."/>
            <person name="Pangilinan J."/>
            <person name="Park H.-J."/>
            <person name="Ramirez L."/>
            <person name="Alfaro M."/>
            <person name="Sun H."/>
            <person name="Tritt A."/>
            <person name="Yoshinaga Y."/>
            <person name="Zwiers L.-H."/>
            <person name="Turgeon B."/>
            <person name="Goodwin S."/>
            <person name="Spatafora J."/>
            <person name="Crous P."/>
            <person name="Grigoriev I."/>
        </authorList>
    </citation>
    <scope>NUCLEOTIDE SEQUENCE</scope>
    <source>
        <strain evidence="13">CBS 133067</strain>
    </source>
</reference>
<dbReference type="Proteomes" id="UP000799772">
    <property type="component" value="Unassembled WGS sequence"/>
</dbReference>